<organism evidence="1 2">
    <name type="scientific">Romeriopsis navalis LEGE 11480</name>
    <dbReference type="NCBI Taxonomy" id="2777977"/>
    <lineage>
        <taxon>Bacteria</taxon>
        <taxon>Bacillati</taxon>
        <taxon>Cyanobacteriota</taxon>
        <taxon>Cyanophyceae</taxon>
        <taxon>Leptolyngbyales</taxon>
        <taxon>Leptolyngbyaceae</taxon>
        <taxon>Romeriopsis</taxon>
        <taxon>Romeriopsis navalis</taxon>
    </lineage>
</organism>
<sequence length="422" mass="49464">MTFNNRLIVAEEQRLYNHVLEFAQVEMPDQLLERLRQLFVEGVSYRDASVLADLDAIVLSDYAAAEFRFILNRCIHILTNRWQGRPQMHYAVPRLLDVLDASPQQPISKHPRQRSLKRLRELMSQFRQTEQYLAIKRLATLISQEGEAIQTQPLGYLIRRYPYLYPHCLISEGCSNEDQQSVRQLQEKAQYKFEVDLSRYVTYQVRRLDLLQTSSEDSVGRILTPVKNPTLLTDLEACESLRHFVGKIDGESTHRDLAYRFLNYTQDTQSFGRFKGDLYEYLETAIDPEYGHRQFNKLLYRQLRMILPDQDDQPVNEFLVTRLCSQLMNFLIVQSPQQPRHFVFVDLISNIGPMWTTSLLLRILLICSKVKPYLEKRLSILFNHYESCAQGSVEWLVMVMEHLNLALSTNFGQMSLPFVSRI</sequence>
<proteinExistence type="predicted"/>
<comment type="caution">
    <text evidence="1">The sequence shown here is derived from an EMBL/GenBank/DDBJ whole genome shotgun (WGS) entry which is preliminary data.</text>
</comment>
<dbReference type="AlphaFoldDB" id="A0A928VKU8"/>
<protein>
    <submittedName>
        <fullName evidence="1">Uncharacterized protein</fullName>
    </submittedName>
</protein>
<accession>A0A928VKU8</accession>
<evidence type="ECO:0000313" key="2">
    <source>
        <dbReference type="Proteomes" id="UP000625316"/>
    </source>
</evidence>
<gene>
    <name evidence="1" type="ORF">IQ266_01305</name>
</gene>
<evidence type="ECO:0000313" key="1">
    <source>
        <dbReference type="EMBL" id="MBE9028390.1"/>
    </source>
</evidence>
<keyword evidence="2" id="KW-1185">Reference proteome</keyword>
<name>A0A928VKU8_9CYAN</name>
<reference evidence="1" key="1">
    <citation type="submission" date="2020-10" db="EMBL/GenBank/DDBJ databases">
        <authorList>
            <person name="Castelo-Branco R."/>
            <person name="Eusebio N."/>
            <person name="Adriana R."/>
            <person name="Vieira A."/>
            <person name="Brugerolle De Fraissinette N."/>
            <person name="Rezende De Castro R."/>
            <person name="Schneider M.P."/>
            <person name="Vasconcelos V."/>
            <person name="Leao P.N."/>
        </authorList>
    </citation>
    <scope>NUCLEOTIDE SEQUENCE</scope>
    <source>
        <strain evidence="1">LEGE 11480</strain>
    </source>
</reference>
<dbReference type="Proteomes" id="UP000625316">
    <property type="component" value="Unassembled WGS sequence"/>
</dbReference>
<dbReference type="RefSeq" id="WP_264323212.1">
    <property type="nucleotide sequence ID" value="NZ_JADEXQ010000003.1"/>
</dbReference>
<dbReference type="EMBL" id="JADEXQ010000003">
    <property type="protein sequence ID" value="MBE9028390.1"/>
    <property type="molecule type" value="Genomic_DNA"/>
</dbReference>